<evidence type="ECO:0000256" key="3">
    <source>
        <dbReference type="SAM" id="MobiDB-lite"/>
    </source>
</evidence>
<feature type="transmembrane region" description="Helical" evidence="4">
    <location>
        <begin position="7"/>
        <end position="30"/>
    </location>
</feature>
<dbReference type="Proteomes" id="UP001159427">
    <property type="component" value="Unassembled WGS sequence"/>
</dbReference>
<keyword evidence="4" id="KW-1133">Transmembrane helix</keyword>
<evidence type="ECO:0000313" key="5">
    <source>
        <dbReference type="EMBL" id="CAH3183253.1"/>
    </source>
</evidence>
<dbReference type="PANTHER" id="PTHR14096:SF28">
    <property type="entry name" value="APOLIPOPROTEIN L, 1-RELATED"/>
    <property type="match status" value="1"/>
</dbReference>
<keyword evidence="4" id="KW-0472">Membrane</keyword>
<feature type="region of interest" description="Disordered" evidence="3">
    <location>
        <begin position="199"/>
        <end position="243"/>
    </location>
</feature>
<organism evidence="5 6">
    <name type="scientific">Porites evermanni</name>
    <dbReference type="NCBI Taxonomy" id="104178"/>
    <lineage>
        <taxon>Eukaryota</taxon>
        <taxon>Metazoa</taxon>
        <taxon>Cnidaria</taxon>
        <taxon>Anthozoa</taxon>
        <taxon>Hexacorallia</taxon>
        <taxon>Scleractinia</taxon>
        <taxon>Fungiina</taxon>
        <taxon>Poritidae</taxon>
        <taxon>Porites</taxon>
    </lineage>
</organism>
<name>A0ABN8RXI3_9CNID</name>
<gene>
    <name evidence="5" type="ORF">PEVE_00014750</name>
</gene>
<keyword evidence="2" id="KW-0175">Coiled coil</keyword>
<keyword evidence="6" id="KW-1185">Reference proteome</keyword>
<keyword evidence="4" id="KW-0812">Transmembrane</keyword>
<protein>
    <submittedName>
        <fullName evidence="5">Uncharacterized protein</fullName>
    </submittedName>
</protein>
<evidence type="ECO:0000313" key="6">
    <source>
        <dbReference type="Proteomes" id="UP001159427"/>
    </source>
</evidence>
<evidence type="ECO:0000256" key="2">
    <source>
        <dbReference type="SAM" id="Coils"/>
    </source>
</evidence>
<comment type="caution">
    <text evidence="5">The sequence shown here is derived from an EMBL/GenBank/DDBJ whole genome shotgun (WGS) entry which is preliminary data.</text>
</comment>
<feature type="coiled-coil region" evidence="2">
    <location>
        <begin position="60"/>
        <end position="87"/>
    </location>
</feature>
<accession>A0ABN8RXI3</accession>
<proteinExistence type="inferred from homology"/>
<reference evidence="5 6" key="1">
    <citation type="submission" date="2022-05" db="EMBL/GenBank/DDBJ databases">
        <authorList>
            <consortium name="Genoscope - CEA"/>
            <person name="William W."/>
        </authorList>
    </citation>
    <scope>NUCLEOTIDE SEQUENCE [LARGE SCALE GENOMIC DNA]</scope>
</reference>
<evidence type="ECO:0000256" key="1">
    <source>
        <dbReference type="ARBA" id="ARBA00010090"/>
    </source>
</evidence>
<sequence length="243" mass="26713">MNIIGKLIIGILRVAGLIAAPFTIGAGIVVSIEGAGIGGAGGMVMSGSKVVEIIFEKLGLKEVQAAIEDDREACSELQKQLDSLENFISSLAEFLKPLHDDAVFLRELEGSGFEFLSQRMSYEEIGSSTEERVEFGASTAVLPLDITLLVKSSLELHRGSTSAAVQDIWRILDELECPNKGEIEGLVESFIDEKFTEAYNKMDDDKQQEQNRDSDDSNEQDRQNDDVDKRQGKEKEILLPNDS</sequence>
<comment type="similarity">
    <text evidence="1">Belongs to the apolipoprotein L family.</text>
</comment>
<dbReference type="InterPro" id="IPR008405">
    <property type="entry name" value="ApoL"/>
</dbReference>
<feature type="compositionally biased region" description="Basic and acidic residues" evidence="3">
    <location>
        <begin position="199"/>
        <end position="237"/>
    </location>
</feature>
<evidence type="ECO:0000256" key="4">
    <source>
        <dbReference type="SAM" id="Phobius"/>
    </source>
</evidence>
<dbReference type="EMBL" id="CALNXI010002119">
    <property type="protein sequence ID" value="CAH3183253.1"/>
    <property type="molecule type" value="Genomic_DNA"/>
</dbReference>
<dbReference type="PANTHER" id="PTHR14096">
    <property type="entry name" value="APOLIPOPROTEIN L"/>
    <property type="match status" value="1"/>
</dbReference>